<dbReference type="RefSeq" id="WP_123867353.1">
    <property type="nucleotide sequence ID" value="NZ_CP033926.1"/>
</dbReference>
<dbReference type="OrthoDB" id="1491176at2"/>
<evidence type="ECO:0000313" key="3">
    <source>
        <dbReference type="Proteomes" id="UP000186106"/>
    </source>
</evidence>
<feature type="region of interest" description="Disordered" evidence="1">
    <location>
        <begin position="110"/>
        <end position="134"/>
    </location>
</feature>
<dbReference type="Proteomes" id="UP000186106">
    <property type="component" value="Unassembled WGS sequence"/>
</dbReference>
<proteinExistence type="predicted"/>
<protein>
    <submittedName>
        <fullName evidence="2">Uncharacterized protein</fullName>
    </submittedName>
</protein>
<dbReference type="EMBL" id="FTNZ01000005">
    <property type="protein sequence ID" value="SIS36252.1"/>
    <property type="molecule type" value="Genomic_DNA"/>
</dbReference>
<accession>A0A1N7IGT3</accession>
<reference evidence="2 3" key="1">
    <citation type="submission" date="2017-01" db="EMBL/GenBank/DDBJ databases">
        <authorList>
            <person name="Mah S.A."/>
            <person name="Swanson W.J."/>
            <person name="Moy G.W."/>
            <person name="Vacquier V.D."/>
        </authorList>
    </citation>
    <scope>NUCLEOTIDE SEQUENCE [LARGE SCALE GENOMIC DNA]</scope>
    <source>
        <strain evidence="2 3">DSM 16927</strain>
    </source>
</reference>
<sequence length="596" mass="68059">MKTKAYFLLLFICPILFFGQKKKNNNLDTKEKTSGIYISSAQHIIYDFKAGDYLKDIHKIKVHTPVIFKIKNVNPFVYKITVTPKDSIVGESKFDKDFIDFLTKKELQNGEDKLSQEQTESSKNSPKQTDIIMDKDLKGNSDEKKENVKAISAIVQNQLLSKENQKAKDNIITILSKLSSLGIDISSLGIDILYNDSKKITENILGQKKINDTISVDTLAKLITSYNQSKKKISDNSEKIKANDIIINDKTKEYQFLLDDFNKKQGKFIDDCRYVFELLRITKKVSAIADISDLDSLQYVTKYREQIQSSSKKLLDGITQIDEYKKSYSELNDSYVKLLTMNNLDLIMEKSGIDKILSYPKFQKEKADQLNIWFVKYHSDEVIKQAFLATTQLDNLENYTVESDPFQPENDMIQFKINIEPRDKTKSEKNYKHRNFTYRQAIYGGTRVDFSLGLAAAYYGNISRYEIGIDNKLTTYEKKFVSSSLIGMVTMSYRRTGYIAYGGSAGMGMDVVGGKVQISNFFVGPTMLMGKKERIFLTIGASLKNIRELKDGYDGLQVPATDDLTSYSRDKYKVGVFASLTYSLTRDARALIKNLR</sequence>
<name>A0A1N7IGT3_9FLAO</name>
<feature type="compositionally biased region" description="Polar residues" evidence="1">
    <location>
        <begin position="116"/>
        <end position="128"/>
    </location>
</feature>
<evidence type="ECO:0000256" key="1">
    <source>
        <dbReference type="SAM" id="MobiDB-lite"/>
    </source>
</evidence>
<organism evidence="2 3">
    <name type="scientific">Chryseobacterium joostei</name>
    <dbReference type="NCBI Taxonomy" id="112234"/>
    <lineage>
        <taxon>Bacteria</taxon>
        <taxon>Pseudomonadati</taxon>
        <taxon>Bacteroidota</taxon>
        <taxon>Flavobacteriia</taxon>
        <taxon>Flavobacteriales</taxon>
        <taxon>Weeksellaceae</taxon>
        <taxon>Chryseobacterium group</taxon>
        <taxon>Chryseobacterium</taxon>
    </lineage>
</organism>
<evidence type="ECO:0000313" key="2">
    <source>
        <dbReference type="EMBL" id="SIS36252.1"/>
    </source>
</evidence>
<gene>
    <name evidence="2" type="ORF">SAMN05421768_105140</name>
</gene>
<dbReference type="AlphaFoldDB" id="A0A1N7IGT3"/>